<evidence type="ECO:0000313" key="1">
    <source>
        <dbReference type="EMBL" id="KAH8015460.1"/>
    </source>
</evidence>
<keyword evidence="2" id="KW-1185">Reference proteome</keyword>
<evidence type="ECO:0000313" key="2">
    <source>
        <dbReference type="Proteomes" id="UP000827872"/>
    </source>
</evidence>
<proteinExistence type="predicted"/>
<organism evidence="1 2">
    <name type="scientific">Sphaerodactylus townsendi</name>
    <dbReference type="NCBI Taxonomy" id="933632"/>
    <lineage>
        <taxon>Eukaryota</taxon>
        <taxon>Metazoa</taxon>
        <taxon>Chordata</taxon>
        <taxon>Craniata</taxon>
        <taxon>Vertebrata</taxon>
        <taxon>Euteleostomi</taxon>
        <taxon>Lepidosauria</taxon>
        <taxon>Squamata</taxon>
        <taxon>Bifurcata</taxon>
        <taxon>Gekkota</taxon>
        <taxon>Sphaerodactylidae</taxon>
        <taxon>Sphaerodactylus</taxon>
    </lineage>
</organism>
<protein>
    <submittedName>
        <fullName evidence="1">Uncharacterized protein</fullName>
    </submittedName>
</protein>
<sequence>MLEESSLFLPSILFNDSGWYSCHAGDSVLRSVRLTVEEPPEVPYLTCYRRSFAKDILCEWKPSRQLSARTKAKLWVGKGLMGGNRTEQPCRYYSRSQKFSCRITMTHHDEDIALRVTMCVINTAGATTSEDKYLMTGSLGV</sequence>
<name>A0ACB8G7K9_9SAUR</name>
<dbReference type="EMBL" id="CM037614">
    <property type="protein sequence ID" value="KAH8015460.1"/>
    <property type="molecule type" value="Genomic_DNA"/>
</dbReference>
<dbReference type="Proteomes" id="UP000827872">
    <property type="component" value="Linkage Group LG01"/>
</dbReference>
<comment type="caution">
    <text evidence="1">The sequence shown here is derived from an EMBL/GenBank/DDBJ whole genome shotgun (WGS) entry which is preliminary data.</text>
</comment>
<accession>A0ACB8G7K9</accession>
<reference evidence="1" key="1">
    <citation type="submission" date="2021-08" db="EMBL/GenBank/DDBJ databases">
        <title>The first chromosome-level gecko genome reveals the dynamic sex chromosomes of Neotropical dwarf geckos (Sphaerodactylidae: Sphaerodactylus).</title>
        <authorList>
            <person name="Pinto B.J."/>
            <person name="Keating S.E."/>
            <person name="Gamble T."/>
        </authorList>
    </citation>
    <scope>NUCLEOTIDE SEQUENCE</scope>
    <source>
        <strain evidence="1">TG3544</strain>
    </source>
</reference>
<gene>
    <name evidence="1" type="ORF">K3G42_004181</name>
</gene>